<dbReference type="PANTHER" id="PTHR33332">
    <property type="entry name" value="REVERSE TRANSCRIPTASE DOMAIN-CONTAINING PROTEIN"/>
    <property type="match status" value="1"/>
</dbReference>
<proteinExistence type="predicted"/>
<reference evidence="2" key="2">
    <citation type="submission" date="2020-12" db="EMBL/GenBank/DDBJ databases">
        <authorList>
            <person name="Kanost M."/>
        </authorList>
    </citation>
    <scope>NUCLEOTIDE SEQUENCE</scope>
</reference>
<keyword evidence="3" id="KW-1185">Reference proteome</keyword>
<evidence type="ECO:0000313" key="3">
    <source>
        <dbReference type="Proteomes" id="UP000791440"/>
    </source>
</evidence>
<feature type="domain" description="Reverse transcriptase" evidence="1">
    <location>
        <begin position="16"/>
        <end position="286"/>
    </location>
</feature>
<sequence>MYKKIIIGELTNCINNCLELGTFPESLKIAKVTPIYKSGSKLDPGNYRPISVLPVLSKVFERVLYNRLETFLKSIKLLYDKQYGFRPKSNTLSATTDVITKIKWSIDKKEIILGIFIDLKKAFDSVSHEVLLQKLSDIGLTNVALDIFKSYLNNRQQILKLGKSQSAPATITFGVPQGSILGPLLFLIYINSIGKLGLNGDITLYADDTCLFYFGHSIDSIVLNAQKDLDLLNEWFQYNLLTINTTKTSYMIFAAKNKKIHDFSPLVINGKQIKKVEQEKYLGLILDNKLTWVPHIEKIKAKLRNLMGMIKGMARCLPRPVQYTIYNSLVKPHIDYLIEIWGTAAKTNLAKLQIVQNKLLKVLFHLDYLTPTNKLFKKIKVMNISETYTYQICILVRKILNKDIHTKITFSKKAQLHKMNLRSNNDNMIRLLKPRTNFGRKSIMYEGVRLYNRLPKNIKESKSMYTYKRLLKHHLMKNK</sequence>
<organism evidence="2 3">
    <name type="scientific">Manduca sexta</name>
    <name type="common">Tobacco hawkmoth</name>
    <name type="synonym">Tobacco hornworm</name>
    <dbReference type="NCBI Taxonomy" id="7130"/>
    <lineage>
        <taxon>Eukaryota</taxon>
        <taxon>Metazoa</taxon>
        <taxon>Ecdysozoa</taxon>
        <taxon>Arthropoda</taxon>
        <taxon>Hexapoda</taxon>
        <taxon>Insecta</taxon>
        <taxon>Pterygota</taxon>
        <taxon>Neoptera</taxon>
        <taxon>Endopterygota</taxon>
        <taxon>Lepidoptera</taxon>
        <taxon>Glossata</taxon>
        <taxon>Ditrysia</taxon>
        <taxon>Bombycoidea</taxon>
        <taxon>Sphingidae</taxon>
        <taxon>Sphinginae</taxon>
        <taxon>Sphingini</taxon>
        <taxon>Manduca</taxon>
    </lineage>
</organism>
<dbReference type="PROSITE" id="PS50878">
    <property type="entry name" value="RT_POL"/>
    <property type="match status" value="1"/>
</dbReference>
<dbReference type="AlphaFoldDB" id="A0A921ZKD0"/>
<gene>
    <name evidence="2" type="ORF">O3G_MSEX010807</name>
</gene>
<name>A0A921ZKD0_MANSE</name>
<dbReference type="InterPro" id="IPR000477">
    <property type="entry name" value="RT_dom"/>
</dbReference>
<dbReference type="Pfam" id="PF00078">
    <property type="entry name" value="RVT_1"/>
    <property type="match status" value="1"/>
</dbReference>
<evidence type="ECO:0000313" key="2">
    <source>
        <dbReference type="EMBL" id="KAG6458312.1"/>
    </source>
</evidence>
<comment type="caution">
    <text evidence="2">The sequence shown here is derived from an EMBL/GenBank/DDBJ whole genome shotgun (WGS) entry which is preliminary data.</text>
</comment>
<dbReference type="EMBL" id="JH668579">
    <property type="protein sequence ID" value="KAG6458312.1"/>
    <property type="molecule type" value="Genomic_DNA"/>
</dbReference>
<accession>A0A921ZKD0</accession>
<evidence type="ECO:0000259" key="1">
    <source>
        <dbReference type="PROSITE" id="PS50878"/>
    </source>
</evidence>
<protein>
    <recommendedName>
        <fullName evidence="1">Reverse transcriptase domain-containing protein</fullName>
    </recommendedName>
</protein>
<dbReference type="Proteomes" id="UP000791440">
    <property type="component" value="Unassembled WGS sequence"/>
</dbReference>
<reference evidence="2" key="1">
    <citation type="journal article" date="2016" name="Insect Biochem. Mol. Biol.">
        <title>Multifaceted biological insights from a draft genome sequence of the tobacco hornworm moth, Manduca sexta.</title>
        <authorList>
            <person name="Kanost M.R."/>
            <person name="Arrese E.L."/>
            <person name="Cao X."/>
            <person name="Chen Y.R."/>
            <person name="Chellapilla S."/>
            <person name="Goldsmith M.R."/>
            <person name="Grosse-Wilde E."/>
            <person name="Heckel D.G."/>
            <person name="Herndon N."/>
            <person name="Jiang H."/>
            <person name="Papanicolaou A."/>
            <person name="Qu J."/>
            <person name="Soulages J.L."/>
            <person name="Vogel H."/>
            <person name="Walters J."/>
            <person name="Waterhouse R.M."/>
            <person name="Ahn S.J."/>
            <person name="Almeida F.C."/>
            <person name="An C."/>
            <person name="Aqrawi P."/>
            <person name="Bretschneider A."/>
            <person name="Bryant W.B."/>
            <person name="Bucks S."/>
            <person name="Chao H."/>
            <person name="Chevignon G."/>
            <person name="Christen J.M."/>
            <person name="Clarke D.F."/>
            <person name="Dittmer N.T."/>
            <person name="Ferguson L.C.F."/>
            <person name="Garavelou S."/>
            <person name="Gordon K.H.J."/>
            <person name="Gunaratna R.T."/>
            <person name="Han Y."/>
            <person name="Hauser F."/>
            <person name="He Y."/>
            <person name="Heidel-Fischer H."/>
            <person name="Hirsh A."/>
            <person name="Hu Y."/>
            <person name="Jiang H."/>
            <person name="Kalra D."/>
            <person name="Klinner C."/>
            <person name="Konig C."/>
            <person name="Kovar C."/>
            <person name="Kroll A.R."/>
            <person name="Kuwar S.S."/>
            <person name="Lee S.L."/>
            <person name="Lehman R."/>
            <person name="Li K."/>
            <person name="Li Z."/>
            <person name="Liang H."/>
            <person name="Lovelace S."/>
            <person name="Lu Z."/>
            <person name="Mansfield J.H."/>
            <person name="McCulloch K.J."/>
            <person name="Mathew T."/>
            <person name="Morton B."/>
            <person name="Muzny D.M."/>
            <person name="Neunemann D."/>
            <person name="Ongeri F."/>
            <person name="Pauchet Y."/>
            <person name="Pu L.L."/>
            <person name="Pyrousis I."/>
            <person name="Rao X.J."/>
            <person name="Redding A."/>
            <person name="Roesel C."/>
            <person name="Sanchez-Gracia A."/>
            <person name="Schaack S."/>
            <person name="Shukla A."/>
            <person name="Tetreau G."/>
            <person name="Wang Y."/>
            <person name="Xiong G.H."/>
            <person name="Traut W."/>
            <person name="Walsh T.K."/>
            <person name="Worley K.C."/>
            <person name="Wu D."/>
            <person name="Wu W."/>
            <person name="Wu Y.Q."/>
            <person name="Zhang X."/>
            <person name="Zou Z."/>
            <person name="Zucker H."/>
            <person name="Briscoe A.D."/>
            <person name="Burmester T."/>
            <person name="Clem R.J."/>
            <person name="Feyereisen R."/>
            <person name="Grimmelikhuijzen C.J.P."/>
            <person name="Hamodrakas S.J."/>
            <person name="Hansson B.S."/>
            <person name="Huguet E."/>
            <person name="Jermiin L.S."/>
            <person name="Lan Q."/>
            <person name="Lehman H.K."/>
            <person name="Lorenzen M."/>
            <person name="Merzendorfer H."/>
            <person name="Michalopoulos I."/>
            <person name="Morton D.B."/>
            <person name="Muthukrishnan S."/>
            <person name="Oakeshott J.G."/>
            <person name="Palmer W."/>
            <person name="Park Y."/>
            <person name="Passarelli A.L."/>
            <person name="Rozas J."/>
            <person name="Schwartz L.M."/>
            <person name="Smith W."/>
            <person name="Southgate A."/>
            <person name="Vilcinskas A."/>
            <person name="Vogt R."/>
            <person name="Wang P."/>
            <person name="Werren J."/>
            <person name="Yu X.Q."/>
            <person name="Zhou J.J."/>
            <person name="Brown S.J."/>
            <person name="Scherer S.E."/>
            <person name="Richards S."/>
            <person name="Blissard G.W."/>
        </authorList>
    </citation>
    <scope>NUCLEOTIDE SEQUENCE</scope>
</reference>
<dbReference type="CDD" id="cd01650">
    <property type="entry name" value="RT_nLTR_like"/>
    <property type="match status" value="1"/>
</dbReference>